<name>A0A6P7GY67_DIAVI</name>
<sequence length="135" mass="15903">MTSVQNTFRVTHEGAINTFNNLLSKEIWQDVYHATDVESKYNAFYDKLQFYFNISCPMKTTKLYKYKKTWVTEEVKSSSNSLKDLYSLSKSYPELKPLYRQKNISTKFLLRQQKVSFILTRSLNLLPKTKPHGLS</sequence>
<dbReference type="AlphaFoldDB" id="A0A6P7GY67"/>
<gene>
    <name evidence="1" type="primary">LOC114342140</name>
</gene>
<dbReference type="InParanoid" id="A0A6P7GY67"/>
<reference evidence="1" key="1">
    <citation type="submission" date="2025-08" db="UniProtKB">
        <authorList>
            <consortium name="RefSeq"/>
        </authorList>
    </citation>
    <scope>IDENTIFICATION</scope>
    <source>
        <tissue evidence="1">Whole insect</tissue>
    </source>
</reference>
<dbReference type="RefSeq" id="XP_028148725.1">
    <property type="nucleotide sequence ID" value="XM_028292924.1"/>
</dbReference>
<proteinExistence type="predicted"/>
<organism evidence="1">
    <name type="scientific">Diabrotica virgifera virgifera</name>
    <name type="common">western corn rootworm</name>
    <dbReference type="NCBI Taxonomy" id="50390"/>
    <lineage>
        <taxon>Eukaryota</taxon>
        <taxon>Metazoa</taxon>
        <taxon>Ecdysozoa</taxon>
        <taxon>Arthropoda</taxon>
        <taxon>Hexapoda</taxon>
        <taxon>Insecta</taxon>
        <taxon>Pterygota</taxon>
        <taxon>Neoptera</taxon>
        <taxon>Endopterygota</taxon>
        <taxon>Coleoptera</taxon>
        <taxon>Polyphaga</taxon>
        <taxon>Cucujiformia</taxon>
        <taxon>Chrysomeloidea</taxon>
        <taxon>Chrysomelidae</taxon>
        <taxon>Galerucinae</taxon>
        <taxon>Diabroticina</taxon>
        <taxon>Diabroticites</taxon>
        <taxon>Diabrotica</taxon>
    </lineage>
</organism>
<accession>A0A6P7GY67</accession>
<evidence type="ECO:0000313" key="1">
    <source>
        <dbReference type="RefSeq" id="XP_028148725.1"/>
    </source>
</evidence>
<protein>
    <submittedName>
        <fullName evidence="1">Uncharacterized protein LOC114342140</fullName>
    </submittedName>
</protein>